<dbReference type="Pfam" id="PF07729">
    <property type="entry name" value="FCD"/>
    <property type="match status" value="1"/>
</dbReference>
<dbReference type="SMART" id="SM00895">
    <property type="entry name" value="FCD"/>
    <property type="match status" value="1"/>
</dbReference>
<protein>
    <submittedName>
        <fullName evidence="5">GntR family transcriptional regulator</fullName>
    </submittedName>
</protein>
<organism evidence="5">
    <name type="scientific">Streptomyces sp. SID7499</name>
    <dbReference type="NCBI Taxonomy" id="2706086"/>
    <lineage>
        <taxon>Bacteria</taxon>
        <taxon>Bacillati</taxon>
        <taxon>Actinomycetota</taxon>
        <taxon>Actinomycetes</taxon>
        <taxon>Kitasatosporales</taxon>
        <taxon>Streptomycetaceae</taxon>
        <taxon>Streptomyces</taxon>
    </lineage>
</organism>
<dbReference type="Pfam" id="PF00392">
    <property type="entry name" value="GntR"/>
    <property type="match status" value="1"/>
</dbReference>
<dbReference type="PROSITE" id="PS50949">
    <property type="entry name" value="HTH_GNTR"/>
    <property type="match status" value="1"/>
</dbReference>
<sequence length="228" mass="25030">MSLDRPVSRRLLSDEVFDRLRDSIVRGELVPGEKVRDGELAERLGLSRTPVREALARLADIGLVEAKPGVYTRITTLNRRDVENTLAVLRSLDQLAVEAAVPVMTEQDLARMSEANRDFERAVGADDTAAALAADDRFHAVPLTAAGNPVLSRIVEQLHPQIHRILHRKFSTLLGGRNTIEHHDRLVEVCAGGDARAAADLSGRHWLELGGHINELFDTNQFAEAATG</sequence>
<dbReference type="EMBL" id="JAAGMN010009538">
    <property type="protein sequence ID" value="NEE22086.1"/>
    <property type="molecule type" value="Genomic_DNA"/>
</dbReference>
<keyword evidence="2" id="KW-0238">DNA-binding</keyword>
<dbReference type="SUPFAM" id="SSF46785">
    <property type="entry name" value="Winged helix' DNA-binding domain"/>
    <property type="match status" value="1"/>
</dbReference>
<dbReference type="InterPro" id="IPR036390">
    <property type="entry name" value="WH_DNA-bd_sf"/>
</dbReference>
<name>A0A6G3XWB6_9ACTN</name>
<accession>A0A6G3XWB6</accession>
<dbReference type="CDD" id="cd07377">
    <property type="entry name" value="WHTH_GntR"/>
    <property type="match status" value="1"/>
</dbReference>
<keyword evidence="3" id="KW-0804">Transcription</keyword>
<gene>
    <name evidence="5" type="ORF">G3M58_88455</name>
</gene>
<dbReference type="InterPro" id="IPR036388">
    <property type="entry name" value="WH-like_DNA-bd_sf"/>
</dbReference>
<proteinExistence type="predicted"/>
<dbReference type="InterPro" id="IPR000524">
    <property type="entry name" value="Tscrpt_reg_HTH_GntR"/>
</dbReference>
<dbReference type="Gene3D" id="1.20.120.530">
    <property type="entry name" value="GntR ligand-binding domain-like"/>
    <property type="match status" value="1"/>
</dbReference>
<dbReference type="PRINTS" id="PR00035">
    <property type="entry name" value="HTHGNTR"/>
</dbReference>
<evidence type="ECO:0000256" key="2">
    <source>
        <dbReference type="ARBA" id="ARBA00023125"/>
    </source>
</evidence>
<dbReference type="SUPFAM" id="SSF48008">
    <property type="entry name" value="GntR ligand-binding domain-like"/>
    <property type="match status" value="1"/>
</dbReference>
<dbReference type="Gene3D" id="1.10.10.10">
    <property type="entry name" value="Winged helix-like DNA-binding domain superfamily/Winged helix DNA-binding domain"/>
    <property type="match status" value="1"/>
</dbReference>
<dbReference type="InterPro" id="IPR011711">
    <property type="entry name" value="GntR_C"/>
</dbReference>
<dbReference type="SMART" id="SM00345">
    <property type="entry name" value="HTH_GNTR"/>
    <property type="match status" value="1"/>
</dbReference>
<evidence type="ECO:0000313" key="5">
    <source>
        <dbReference type="EMBL" id="NEE22086.1"/>
    </source>
</evidence>
<dbReference type="InterPro" id="IPR008920">
    <property type="entry name" value="TF_FadR/GntR_C"/>
</dbReference>
<dbReference type="PANTHER" id="PTHR43537:SF24">
    <property type="entry name" value="GLUCONATE OPERON TRANSCRIPTIONAL REPRESSOR"/>
    <property type="match status" value="1"/>
</dbReference>
<evidence type="ECO:0000256" key="1">
    <source>
        <dbReference type="ARBA" id="ARBA00023015"/>
    </source>
</evidence>
<feature type="domain" description="HTH gntR-type" evidence="4">
    <location>
        <begin position="10"/>
        <end position="77"/>
    </location>
</feature>
<dbReference type="PANTHER" id="PTHR43537">
    <property type="entry name" value="TRANSCRIPTIONAL REGULATOR, GNTR FAMILY"/>
    <property type="match status" value="1"/>
</dbReference>
<dbReference type="GO" id="GO:0003677">
    <property type="term" value="F:DNA binding"/>
    <property type="evidence" value="ECO:0007669"/>
    <property type="project" value="UniProtKB-KW"/>
</dbReference>
<evidence type="ECO:0000256" key="3">
    <source>
        <dbReference type="ARBA" id="ARBA00023163"/>
    </source>
</evidence>
<reference evidence="5" key="1">
    <citation type="submission" date="2020-01" db="EMBL/GenBank/DDBJ databases">
        <title>Insect and environment-associated Actinomycetes.</title>
        <authorList>
            <person name="Currrie C."/>
            <person name="Chevrette M."/>
            <person name="Carlson C."/>
            <person name="Stubbendieck R."/>
            <person name="Wendt-Pienkowski E."/>
        </authorList>
    </citation>
    <scope>NUCLEOTIDE SEQUENCE</scope>
    <source>
        <strain evidence="5">SID7499</strain>
    </source>
</reference>
<comment type="caution">
    <text evidence="5">The sequence shown here is derived from an EMBL/GenBank/DDBJ whole genome shotgun (WGS) entry which is preliminary data.</text>
</comment>
<keyword evidence="1" id="KW-0805">Transcription regulation</keyword>
<dbReference type="AlphaFoldDB" id="A0A6G3XWB6"/>
<dbReference type="GO" id="GO:0003700">
    <property type="term" value="F:DNA-binding transcription factor activity"/>
    <property type="evidence" value="ECO:0007669"/>
    <property type="project" value="InterPro"/>
</dbReference>
<evidence type="ECO:0000259" key="4">
    <source>
        <dbReference type="PROSITE" id="PS50949"/>
    </source>
</evidence>